<keyword evidence="3" id="KW-1185">Reference proteome</keyword>
<reference evidence="2" key="2">
    <citation type="submission" date="2022-01" db="EMBL/GenBank/DDBJ databases">
        <authorList>
            <person name="Yamashiro T."/>
            <person name="Shiraishi A."/>
            <person name="Satake H."/>
            <person name="Nakayama K."/>
        </authorList>
    </citation>
    <scope>NUCLEOTIDE SEQUENCE</scope>
</reference>
<proteinExistence type="predicted"/>
<feature type="compositionally biased region" description="Acidic residues" evidence="1">
    <location>
        <begin position="122"/>
        <end position="136"/>
    </location>
</feature>
<name>A0ABQ4XQA9_9ASTR</name>
<gene>
    <name evidence="2" type="ORF">Tco_0681816</name>
</gene>
<evidence type="ECO:0000313" key="2">
    <source>
        <dbReference type="EMBL" id="GJS67252.1"/>
    </source>
</evidence>
<dbReference type="Proteomes" id="UP001151760">
    <property type="component" value="Unassembled WGS sequence"/>
</dbReference>
<accession>A0ABQ4XQA9</accession>
<sequence length="201" mass="22277">MYLQSKVEEEKGFMCYGDQVVNVPNKLKKDVVPWKTRSLTIAEEVVGQKFKGHAVDDPTVQSLLDLQKGSKASKLESLRQKKQPVVGEGSSDAHNKYYDSSNNDSEATLYSSSSDRTKESANETDDADESDMDLSDDNSHGDDDVAGYRVFMHNKSTATPNSTYLNLTITSSSLDFIQTLLDDTPANKLTDFMSHPVYTNS</sequence>
<comment type="caution">
    <text evidence="2">The sequence shown here is derived from an EMBL/GenBank/DDBJ whole genome shotgun (WGS) entry which is preliminary data.</text>
</comment>
<evidence type="ECO:0000256" key="1">
    <source>
        <dbReference type="SAM" id="MobiDB-lite"/>
    </source>
</evidence>
<feature type="compositionally biased region" description="Polar residues" evidence="1">
    <location>
        <begin position="98"/>
        <end position="114"/>
    </location>
</feature>
<dbReference type="EMBL" id="BQNB010009705">
    <property type="protein sequence ID" value="GJS67252.1"/>
    <property type="molecule type" value="Genomic_DNA"/>
</dbReference>
<feature type="region of interest" description="Disordered" evidence="1">
    <location>
        <begin position="71"/>
        <end position="141"/>
    </location>
</feature>
<protein>
    <submittedName>
        <fullName evidence="2">Uncharacterized protein</fullName>
    </submittedName>
</protein>
<reference evidence="2" key="1">
    <citation type="journal article" date="2022" name="Int. J. Mol. Sci.">
        <title>Draft Genome of Tanacetum Coccineum: Genomic Comparison of Closely Related Tanacetum-Family Plants.</title>
        <authorList>
            <person name="Yamashiro T."/>
            <person name="Shiraishi A."/>
            <person name="Nakayama K."/>
            <person name="Satake H."/>
        </authorList>
    </citation>
    <scope>NUCLEOTIDE SEQUENCE</scope>
</reference>
<evidence type="ECO:0000313" key="3">
    <source>
        <dbReference type="Proteomes" id="UP001151760"/>
    </source>
</evidence>
<organism evidence="2 3">
    <name type="scientific">Tanacetum coccineum</name>
    <dbReference type="NCBI Taxonomy" id="301880"/>
    <lineage>
        <taxon>Eukaryota</taxon>
        <taxon>Viridiplantae</taxon>
        <taxon>Streptophyta</taxon>
        <taxon>Embryophyta</taxon>
        <taxon>Tracheophyta</taxon>
        <taxon>Spermatophyta</taxon>
        <taxon>Magnoliopsida</taxon>
        <taxon>eudicotyledons</taxon>
        <taxon>Gunneridae</taxon>
        <taxon>Pentapetalae</taxon>
        <taxon>asterids</taxon>
        <taxon>campanulids</taxon>
        <taxon>Asterales</taxon>
        <taxon>Asteraceae</taxon>
        <taxon>Asteroideae</taxon>
        <taxon>Anthemideae</taxon>
        <taxon>Anthemidinae</taxon>
        <taxon>Tanacetum</taxon>
    </lineage>
</organism>